<dbReference type="SMART" id="SM00320">
    <property type="entry name" value="WD40"/>
    <property type="match status" value="14"/>
</dbReference>
<dbReference type="InterPro" id="IPR015943">
    <property type="entry name" value="WD40/YVTN_repeat-like_dom_sf"/>
</dbReference>
<feature type="compositionally biased region" description="Basic and acidic residues" evidence="4">
    <location>
        <begin position="1"/>
        <end position="12"/>
    </location>
</feature>
<dbReference type="Pfam" id="PF24883">
    <property type="entry name" value="NPHP3_N"/>
    <property type="match status" value="1"/>
</dbReference>
<dbReference type="Pfam" id="PF00400">
    <property type="entry name" value="WD40"/>
    <property type="match status" value="14"/>
</dbReference>
<evidence type="ECO:0000313" key="6">
    <source>
        <dbReference type="EMBL" id="KAB5595640.1"/>
    </source>
</evidence>
<feature type="repeat" description="WD" evidence="3">
    <location>
        <begin position="1018"/>
        <end position="1059"/>
    </location>
</feature>
<evidence type="ECO:0000256" key="4">
    <source>
        <dbReference type="SAM" id="MobiDB-lite"/>
    </source>
</evidence>
<feature type="repeat" description="WD" evidence="3">
    <location>
        <begin position="975"/>
        <end position="1016"/>
    </location>
</feature>
<feature type="repeat" description="WD" evidence="3">
    <location>
        <begin position="1104"/>
        <end position="1145"/>
    </location>
</feature>
<keyword evidence="1 3" id="KW-0853">WD repeat</keyword>
<feature type="region of interest" description="Disordered" evidence="4">
    <location>
        <begin position="26"/>
        <end position="97"/>
    </location>
</feature>
<keyword evidence="2" id="KW-0677">Repeat</keyword>
<dbReference type="PANTHER" id="PTHR22847">
    <property type="entry name" value="WD40 REPEAT PROTEIN"/>
    <property type="match status" value="1"/>
</dbReference>
<dbReference type="PANTHER" id="PTHR22847:SF637">
    <property type="entry name" value="WD REPEAT DOMAIN 5B"/>
    <property type="match status" value="1"/>
</dbReference>
<organism evidence="6 7">
    <name type="scientific">Ceratobasidium theobromae</name>
    <dbReference type="NCBI Taxonomy" id="1582974"/>
    <lineage>
        <taxon>Eukaryota</taxon>
        <taxon>Fungi</taxon>
        <taxon>Dikarya</taxon>
        <taxon>Basidiomycota</taxon>
        <taxon>Agaricomycotina</taxon>
        <taxon>Agaricomycetes</taxon>
        <taxon>Cantharellales</taxon>
        <taxon>Ceratobasidiaceae</taxon>
        <taxon>Ceratobasidium</taxon>
    </lineage>
</organism>
<dbReference type="InterPro" id="IPR001680">
    <property type="entry name" value="WD40_rpt"/>
</dbReference>
<feature type="repeat" description="WD" evidence="3">
    <location>
        <begin position="1276"/>
        <end position="1317"/>
    </location>
</feature>
<evidence type="ECO:0000256" key="1">
    <source>
        <dbReference type="ARBA" id="ARBA00022574"/>
    </source>
</evidence>
<evidence type="ECO:0000313" key="7">
    <source>
        <dbReference type="Proteomes" id="UP000383932"/>
    </source>
</evidence>
<dbReference type="InterPro" id="IPR020472">
    <property type="entry name" value="WD40_PAC1"/>
</dbReference>
<feature type="repeat" description="WD" evidence="3">
    <location>
        <begin position="1147"/>
        <end position="1188"/>
    </location>
</feature>
<dbReference type="InterPro" id="IPR027417">
    <property type="entry name" value="P-loop_NTPase"/>
</dbReference>
<dbReference type="Gene3D" id="3.40.50.300">
    <property type="entry name" value="P-loop containing nucleotide triphosphate hydrolases"/>
    <property type="match status" value="1"/>
</dbReference>
<feature type="repeat" description="WD" evidence="3">
    <location>
        <begin position="932"/>
        <end position="973"/>
    </location>
</feature>
<dbReference type="GO" id="GO:0005634">
    <property type="term" value="C:nucleus"/>
    <property type="evidence" value="ECO:0007669"/>
    <property type="project" value="TreeGrafter"/>
</dbReference>
<feature type="repeat" description="WD" evidence="3">
    <location>
        <begin position="1061"/>
        <end position="1102"/>
    </location>
</feature>
<dbReference type="PROSITE" id="PS50294">
    <property type="entry name" value="WD_REPEATS_REGION"/>
    <property type="match status" value="13"/>
</dbReference>
<dbReference type="InterPro" id="IPR036322">
    <property type="entry name" value="WD40_repeat_dom_sf"/>
</dbReference>
<feature type="compositionally biased region" description="Low complexity" evidence="4">
    <location>
        <begin position="84"/>
        <end position="95"/>
    </location>
</feature>
<name>A0A5N5QV66_9AGAM</name>
<gene>
    <name evidence="6" type="ORF">CTheo_878</name>
</gene>
<dbReference type="InterPro" id="IPR056884">
    <property type="entry name" value="NPHP3-like_N"/>
</dbReference>
<accession>A0A5N5QV66</accession>
<dbReference type="CDD" id="cd00200">
    <property type="entry name" value="WD40"/>
    <property type="match status" value="3"/>
</dbReference>
<dbReference type="PROSITE" id="PS50082">
    <property type="entry name" value="WD_REPEATS_2"/>
    <property type="match status" value="13"/>
</dbReference>
<dbReference type="SUPFAM" id="SSF50978">
    <property type="entry name" value="WD40 repeat-like"/>
    <property type="match status" value="2"/>
</dbReference>
<feature type="region of interest" description="Disordered" evidence="4">
    <location>
        <begin position="1"/>
        <end position="20"/>
    </location>
</feature>
<sequence length="1514" mass="164098">MSSRPPPDDPPRKGVRSIIQGGFLRVKQALKPSRLSRSPSPANLSRPFSPSLPVPPNPPAAITPQGTQSPSSHPTPPPIAGANVTSSSPSTVSSPKPGKLDITWSALEKALQVLEKNLGIFPPLKSAVGELVSCLDIIQGAAENSKDYELLAGELRAMAETLNEYVGELGSEGTGGSIARVAKAIKAQAAYIDAKRNRAKGERIFGAREDKEDILDCHHQIKRLFRQLQSDLAFKTFRNTNEQLVMTLLQRLSAVDDARYNSSYSTTIKRRECTPRTREKVQEDLQAWANDPYGPKIYWMNGMAGTGKTTLAYSLCKWLEDNKQLGASFFCSRASASCRSLRGIVPTIAYQLARYSPAFRSELCRALKDDPDASMLHVVTQFEKLIQGPLSNVKDAIPEGVVIVIDALDECEDNYGVRLILELLLKFVANLPIKFFVASRPEPTIREMMMSSSSYSPSVMHLHDIEESIVQEDIKKYLVEALSRMSPPPSQAQIDELGKRAGKLFIYAATVARYIYPGHIRVNSGTRLERILAIDSNQSNRDDPSKRYEELDRLYFTVLDAAFDQGLERDELGHMQLMLWTVVCAREPMTIKTLGLLLSLSEEQVLLAVEPLRAVLHVSNGGGLVSTLHASFTDYMLDKSRSASSCVFDKDVPDLDKRINDVVSPTLFYACRYWSEHLQQAEASKEISDMLSEFLSQRLLFWMEVMSLRKCIGSGVPMLHQAQIWLSMNKLDDGTQKQASDARIFVTGFAANACSHSTPHIYISALPFCPKSSTVYANYWGRTQGLMSVGGTALKRREAAALAIWKGDGEINSVSFSPDGARVAIASGSDIWVRDAHTGRDVAGPFKGHTDSVNSVVFSPDGARIVSGSDDCTIRVWESHTGAPVADPFEGHTDLVHTVAFSPDGASIVSGSYDHTIRVWESHTGAPAAGPFEGHTDLVKSVAFSPDGTRIVSGSSDYTIRVWESHTGASVVGPFHGHTDGVNSVAFSPDGARIVSGSDDHTIRVWESHTGVSIAGPFQGHTGLVKSVAFSPDGTRIVSGSDDRTIRVWESHTGALVAGPFQGHTDWVKSVAFSPDGARIVSGSYDHTIRVWESHTGASVAGPFQGHTDCVNSVAFSPDGTRIVSGSSDRTIRVWESHTGASVVGPFQGHTDGVNSVAFSPDGARIVSGSNDYTIRVWESHTGAPVAGPFQGHTHWVKSVAFCPDGARIVSGSYDYTVRVWESHTGASVAGPFQGDTDLVNSVAFSPDGARIVSGSYGHPIRVWESHTGASIAGPFQGHTRGVKSVAFSSDGARIVSGSSDYTIRVWESHTGASVSDPFQGHTGLVNSVAFSPDGTRIVSGSDDRTIRVWESHTGASVAGPFQGHTDCVNSVAFSPDGTQIVSGSDDCTIRVWDLTVSAARKLPKPSGEHLRANKSFTTPHNEIYPILSHDPHYSTICTSDPAQSSVLAGSWTLNDDGWVSNNNDQLLFWVTPDLHSCLPAHHNLLTISKQGSLQVEDWNLALGDAWSKCYVSD</sequence>
<dbReference type="EMBL" id="SSOP01000007">
    <property type="protein sequence ID" value="KAB5595640.1"/>
    <property type="molecule type" value="Genomic_DNA"/>
</dbReference>
<dbReference type="SUPFAM" id="SSF52540">
    <property type="entry name" value="P-loop containing nucleoside triphosphate hydrolases"/>
    <property type="match status" value="1"/>
</dbReference>
<evidence type="ECO:0000256" key="3">
    <source>
        <dbReference type="PROSITE-ProRule" id="PRU00221"/>
    </source>
</evidence>
<feature type="repeat" description="WD" evidence="3">
    <location>
        <begin position="1362"/>
        <end position="1395"/>
    </location>
</feature>
<dbReference type="Proteomes" id="UP000383932">
    <property type="component" value="Unassembled WGS sequence"/>
</dbReference>
<feature type="compositionally biased region" description="Low complexity" evidence="4">
    <location>
        <begin position="63"/>
        <end position="72"/>
    </location>
</feature>
<dbReference type="InterPro" id="IPR019775">
    <property type="entry name" value="WD40_repeat_CS"/>
</dbReference>
<protein>
    <submittedName>
        <fullName evidence="6">Vegetative incompatibility protein HET-E-1</fullName>
    </submittedName>
</protein>
<feature type="repeat" description="WD" evidence="3">
    <location>
        <begin position="1190"/>
        <end position="1231"/>
    </location>
</feature>
<feature type="repeat" description="WD" evidence="3">
    <location>
        <begin position="1233"/>
        <end position="1274"/>
    </location>
</feature>
<dbReference type="PROSITE" id="PS00678">
    <property type="entry name" value="WD_REPEATS_1"/>
    <property type="match status" value="1"/>
</dbReference>
<keyword evidence="7" id="KW-1185">Reference proteome</keyword>
<feature type="repeat" description="WD" evidence="3">
    <location>
        <begin position="846"/>
        <end position="887"/>
    </location>
</feature>
<dbReference type="OrthoDB" id="538223at2759"/>
<evidence type="ECO:0000256" key="2">
    <source>
        <dbReference type="ARBA" id="ARBA00022737"/>
    </source>
</evidence>
<feature type="repeat" description="WD" evidence="3">
    <location>
        <begin position="889"/>
        <end position="930"/>
    </location>
</feature>
<feature type="compositionally biased region" description="Low complexity" evidence="4">
    <location>
        <begin position="30"/>
        <end position="49"/>
    </location>
</feature>
<proteinExistence type="predicted"/>
<evidence type="ECO:0000259" key="5">
    <source>
        <dbReference type="Pfam" id="PF24883"/>
    </source>
</evidence>
<dbReference type="PRINTS" id="PR00320">
    <property type="entry name" value="GPROTEINBRPT"/>
</dbReference>
<feature type="domain" description="Nephrocystin 3-like N-terminal" evidence="5">
    <location>
        <begin position="283"/>
        <end position="440"/>
    </location>
</feature>
<feature type="repeat" description="WD" evidence="3">
    <location>
        <begin position="1319"/>
        <end position="1360"/>
    </location>
</feature>
<feature type="compositionally biased region" description="Pro residues" evidence="4">
    <location>
        <begin position="50"/>
        <end position="61"/>
    </location>
</feature>
<dbReference type="GO" id="GO:1990234">
    <property type="term" value="C:transferase complex"/>
    <property type="evidence" value="ECO:0007669"/>
    <property type="project" value="UniProtKB-ARBA"/>
</dbReference>
<comment type="caution">
    <text evidence="6">The sequence shown here is derived from an EMBL/GenBank/DDBJ whole genome shotgun (WGS) entry which is preliminary data.</text>
</comment>
<dbReference type="Gene3D" id="2.130.10.10">
    <property type="entry name" value="YVTN repeat-like/Quinoprotein amine dehydrogenase"/>
    <property type="match status" value="7"/>
</dbReference>
<reference evidence="6 7" key="1">
    <citation type="journal article" date="2019" name="Fungal Biol. Biotechnol.">
        <title>Draft genome sequence of fastidious pathogen Ceratobasidium theobromae, which causes vascular-streak dieback in Theobroma cacao.</title>
        <authorList>
            <person name="Ali S.S."/>
            <person name="Asman A."/>
            <person name="Shao J."/>
            <person name="Firmansyah A.P."/>
            <person name="Susilo A.W."/>
            <person name="Rosmana A."/>
            <person name="McMahon P."/>
            <person name="Junaid M."/>
            <person name="Guest D."/>
            <person name="Kheng T.Y."/>
            <person name="Meinhardt L.W."/>
            <person name="Bailey B.A."/>
        </authorList>
    </citation>
    <scope>NUCLEOTIDE SEQUENCE [LARGE SCALE GENOMIC DNA]</scope>
    <source>
        <strain evidence="6 7">CT2</strain>
    </source>
</reference>